<keyword evidence="5" id="KW-1185">Reference proteome</keyword>
<gene>
    <name evidence="4" type="ORF">GOSPT_085_00740</name>
</gene>
<comment type="caution">
    <text evidence="4">The sequence shown here is derived from an EMBL/GenBank/DDBJ whole genome shotgun (WGS) entry which is preliminary data.</text>
</comment>
<dbReference type="PANTHER" id="PTHR43046:SF14">
    <property type="entry name" value="MUTT_NUDIX FAMILY PROTEIN"/>
    <property type="match status" value="1"/>
</dbReference>
<dbReference type="Proteomes" id="UP000005845">
    <property type="component" value="Unassembled WGS sequence"/>
</dbReference>
<protein>
    <recommendedName>
        <fullName evidence="3">Nudix hydrolase domain-containing protein</fullName>
    </recommendedName>
</protein>
<dbReference type="eggNOG" id="COG0494">
    <property type="taxonomic scope" value="Bacteria"/>
</dbReference>
<accession>H5U2J8</accession>
<dbReference type="EMBL" id="BAFC01000083">
    <property type="protein sequence ID" value="GAB39956.1"/>
    <property type="molecule type" value="Genomic_DNA"/>
</dbReference>
<dbReference type="CDD" id="cd04690">
    <property type="entry name" value="NUDIX_Hydrolase"/>
    <property type="match status" value="1"/>
</dbReference>
<reference evidence="4 5" key="1">
    <citation type="submission" date="2012-02" db="EMBL/GenBank/DDBJ databases">
        <title>Whole genome shotgun sequence of Gordonia sputi NBRC 100414.</title>
        <authorList>
            <person name="Yoshida I."/>
            <person name="Hosoyama A."/>
            <person name="Tsuchikane K."/>
            <person name="Katsumata H."/>
            <person name="Yamazaki S."/>
            <person name="Fujita N."/>
        </authorList>
    </citation>
    <scope>NUCLEOTIDE SEQUENCE [LARGE SCALE GENOMIC DNA]</scope>
    <source>
        <strain evidence="4 5">NBRC 100414</strain>
    </source>
</reference>
<dbReference type="InterPro" id="IPR015797">
    <property type="entry name" value="NUDIX_hydrolase-like_dom_sf"/>
</dbReference>
<proteinExistence type="predicted"/>
<keyword evidence="2" id="KW-0378">Hydrolase</keyword>
<dbReference type="Pfam" id="PF00293">
    <property type="entry name" value="NUDIX"/>
    <property type="match status" value="1"/>
</dbReference>
<dbReference type="GO" id="GO:0016787">
    <property type="term" value="F:hydrolase activity"/>
    <property type="evidence" value="ECO:0007669"/>
    <property type="project" value="UniProtKB-KW"/>
</dbReference>
<feature type="domain" description="Nudix hydrolase" evidence="3">
    <location>
        <begin position="8"/>
        <end position="138"/>
    </location>
</feature>
<dbReference type="AlphaFoldDB" id="H5U2J8"/>
<dbReference type="RefSeq" id="WP_005206903.1">
    <property type="nucleotide sequence ID" value="NZ_BAFC01000083.1"/>
</dbReference>
<comment type="cofactor">
    <cofactor evidence="1">
        <name>Mg(2+)</name>
        <dbReference type="ChEBI" id="CHEBI:18420"/>
    </cofactor>
</comment>
<evidence type="ECO:0000313" key="4">
    <source>
        <dbReference type="EMBL" id="GAB39956.1"/>
    </source>
</evidence>
<dbReference type="PROSITE" id="PS51462">
    <property type="entry name" value="NUDIX"/>
    <property type="match status" value="1"/>
</dbReference>
<evidence type="ECO:0000259" key="3">
    <source>
        <dbReference type="PROSITE" id="PS51462"/>
    </source>
</evidence>
<evidence type="ECO:0000256" key="2">
    <source>
        <dbReference type="ARBA" id="ARBA00022801"/>
    </source>
</evidence>
<sequence>MTSPGGPAPVITVAAVVIRDDDGRLLTVRKKGAVRFMLPGGKPEPGENRRRTALRESREELAVELRADDLVELGVFRADAANEVGHLVEATVFEHPYVRVDAPAAEIAELQWIDVASADVPLAPLLADHIIPLLLARG</sequence>
<name>H5U2J8_9ACTN</name>
<dbReference type="InterPro" id="IPR000086">
    <property type="entry name" value="NUDIX_hydrolase_dom"/>
</dbReference>
<dbReference type="SUPFAM" id="SSF55811">
    <property type="entry name" value="Nudix"/>
    <property type="match status" value="1"/>
</dbReference>
<evidence type="ECO:0000256" key="1">
    <source>
        <dbReference type="ARBA" id="ARBA00001946"/>
    </source>
</evidence>
<dbReference type="Gene3D" id="3.90.79.10">
    <property type="entry name" value="Nucleoside Triphosphate Pyrophosphohydrolase"/>
    <property type="match status" value="1"/>
</dbReference>
<organism evidence="4 5">
    <name type="scientific">Gordonia sputi NBRC 100414</name>
    <dbReference type="NCBI Taxonomy" id="1089453"/>
    <lineage>
        <taxon>Bacteria</taxon>
        <taxon>Bacillati</taxon>
        <taxon>Actinomycetota</taxon>
        <taxon>Actinomycetes</taxon>
        <taxon>Mycobacteriales</taxon>
        <taxon>Gordoniaceae</taxon>
        <taxon>Gordonia</taxon>
    </lineage>
</organism>
<dbReference type="PANTHER" id="PTHR43046">
    <property type="entry name" value="GDP-MANNOSE MANNOSYL HYDROLASE"/>
    <property type="match status" value="1"/>
</dbReference>
<evidence type="ECO:0000313" key="5">
    <source>
        <dbReference type="Proteomes" id="UP000005845"/>
    </source>
</evidence>